<keyword evidence="3" id="KW-1185">Reference proteome</keyword>
<dbReference type="EMBL" id="CP129013">
    <property type="protein sequence ID" value="WLR41755.1"/>
    <property type="molecule type" value="Genomic_DNA"/>
</dbReference>
<protein>
    <submittedName>
        <fullName evidence="2">DUF4386 domain-containing protein</fullName>
    </submittedName>
</protein>
<feature type="transmembrane region" description="Helical" evidence="1">
    <location>
        <begin position="198"/>
        <end position="220"/>
    </location>
</feature>
<name>A0ABY9JQS9_9BACI</name>
<sequence length="229" mass="26079">MYSNKQLARIAGLFYLILIVCGVFAEFFVRSKLIQKDNASITAENILNSETLFRLGFVSDLMMMTAFLFLSFVLYILFKKVNANVSLFMVLFVLASVSILCINMLNQFAALIILNEPTYFSGFSSEQSHSMVLFFLDMHSYGYSIAQIFFGLWLLPLGYLVYKSRFFPRFLGVLLVVGCFSHLIDFFFFFLSPSIATSISWIVTLPADIAEFSFVLWLLIMGAKNQLTS</sequence>
<evidence type="ECO:0000256" key="1">
    <source>
        <dbReference type="SAM" id="Phobius"/>
    </source>
</evidence>
<feature type="transmembrane region" description="Helical" evidence="1">
    <location>
        <begin position="169"/>
        <end position="192"/>
    </location>
</feature>
<accession>A0ABY9JQS9</accession>
<feature type="transmembrane region" description="Helical" evidence="1">
    <location>
        <begin position="57"/>
        <end position="78"/>
    </location>
</feature>
<evidence type="ECO:0000313" key="3">
    <source>
        <dbReference type="Proteomes" id="UP001197974"/>
    </source>
</evidence>
<keyword evidence="1" id="KW-0472">Membrane</keyword>
<proteinExistence type="predicted"/>
<dbReference type="InterPro" id="IPR025495">
    <property type="entry name" value="DUF4386"/>
</dbReference>
<dbReference type="RefSeq" id="WP_226541224.1">
    <property type="nucleotide sequence ID" value="NZ_CP129013.1"/>
</dbReference>
<feature type="transmembrane region" description="Helical" evidence="1">
    <location>
        <begin position="90"/>
        <end position="114"/>
    </location>
</feature>
<reference evidence="2 3" key="1">
    <citation type="submission" date="2023-06" db="EMBL/GenBank/DDBJ databases">
        <title>Five Gram-positive bacteria isolated from mangrove sediments in Shenzhen, Guangdong, China.</title>
        <authorList>
            <person name="Yu S."/>
            <person name="Zheng W."/>
            <person name="Huang Y."/>
        </authorList>
    </citation>
    <scope>NUCLEOTIDE SEQUENCE [LARGE SCALE GENOMIC DNA]</scope>
    <source>
        <strain evidence="2 3">SaN35-3</strain>
    </source>
</reference>
<feature type="transmembrane region" description="Helical" evidence="1">
    <location>
        <begin position="141"/>
        <end position="162"/>
    </location>
</feature>
<feature type="transmembrane region" description="Helical" evidence="1">
    <location>
        <begin position="7"/>
        <end position="29"/>
    </location>
</feature>
<evidence type="ECO:0000313" key="2">
    <source>
        <dbReference type="EMBL" id="WLR41755.1"/>
    </source>
</evidence>
<organism evidence="2 3">
    <name type="scientific">Bacillus carboniphilus</name>
    <dbReference type="NCBI Taxonomy" id="86663"/>
    <lineage>
        <taxon>Bacteria</taxon>
        <taxon>Bacillati</taxon>
        <taxon>Bacillota</taxon>
        <taxon>Bacilli</taxon>
        <taxon>Bacillales</taxon>
        <taxon>Bacillaceae</taxon>
        <taxon>Bacillus</taxon>
    </lineage>
</organism>
<gene>
    <name evidence="2" type="ORF">LC087_12925</name>
</gene>
<keyword evidence="1" id="KW-1133">Transmembrane helix</keyword>
<keyword evidence="1" id="KW-0812">Transmembrane</keyword>
<dbReference type="Proteomes" id="UP001197974">
    <property type="component" value="Chromosome"/>
</dbReference>
<dbReference type="Pfam" id="PF14329">
    <property type="entry name" value="DUF4386"/>
    <property type="match status" value="1"/>
</dbReference>